<dbReference type="AlphaFoldDB" id="L1JC94"/>
<evidence type="ECO:0000256" key="1">
    <source>
        <dbReference type="SAM" id="MobiDB-lite"/>
    </source>
</evidence>
<feature type="region of interest" description="Disordered" evidence="1">
    <location>
        <begin position="30"/>
        <end position="70"/>
    </location>
</feature>
<reference evidence="4" key="2">
    <citation type="submission" date="2012-11" db="EMBL/GenBank/DDBJ databases">
        <authorList>
            <person name="Kuo A."/>
            <person name="Curtis B.A."/>
            <person name="Tanifuji G."/>
            <person name="Burki F."/>
            <person name="Gruber A."/>
            <person name="Irimia M."/>
            <person name="Maruyama S."/>
            <person name="Arias M.C."/>
            <person name="Ball S.G."/>
            <person name="Gile G.H."/>
            <person name="Hirakawa Y."/>
            <person name="Hopkins J.F."/>
            <person name="Rensing S.A."/>
            <person name="Schmutz J."/>
            <person name="Symeonidi A."/>
            <person name="Elias M."/>
            <person name="Eveleigh R.J."/>
            <person name="Herman E.K."/>
            <person name="Klute M.J."/>
            <person name="Nakayama T."/>
            <person name="Obornik M."/>
            <person name="Reyes-Prieto A."/>
            <person name="Armbrust E.V."/>
            <person name="Aves S.J."/>
            <person name="Beiko R.G."/>
            <person name="Coutinho P."/>
            <person name="Dacks J.B."/>
            <person name="Durnford D.G."/>
            <person name="Fast N.M."/>
            <person name="Green B.R."/>
            <person name="Grisdale C."/>
            <person name="Hempe F."/>
            <person name="Henrissat B."/>
            <person name="Hoppner M.P."/>
            <person name="Ishida K.-I."/>
            <person name="Kim E."/>
            <person name="Koreny L."/>
            <person name="Kroth P.G."/>
            <person name="Liu Y."/>
            <person name="Malik S.-B."/>
            <person name="Maier U.G."/>
            <person name="McRose D."/>
            <person name="Mock T."/>
            <person name="Neilson J.A."/>
            <person name="Onodera N.T."/>
            <person name="Poole A.M."/>
            <person name="Pritham E.J."/>
            <person name="Richards T.A."/>
            <person name="Rocap G."/>
            <person name="Roy S.W."/>
            <person name="Sarai C."/>
            <person name="Schaack S."/>
            <person name="Shirato S."/>
            <person name="Slamovits C.H."/>
            <person name="Spencer D.F."/>
            <person name="Suzuki S."/>
            <person name="Worden A.Z."/>
            <person name="Zauner S."/>
            <person name="Barry K."/>
            <person name="Bell C."/>
            <person name="Bharti A.K."/>
            <person name="Crow J.A."/>
            <person name="Grimwood J."/>
            <person name="Kramer R."/>
            <person name="Lindquist E."/>
            <person name="Lucas S."/>
            <person name="Salamov A."/>
            <person name="McFadden G.I."/>
            <person name="Lane C.E."/>
            <person name="Keeling P.J."/>
            <person name="Gray M.W."/>
            <person name="Grigoriev I.V."/>
            <person name="Archibald J.M."/>
        </authorList>
    </citation>
    <scope>NUCLEOTIDE SEQUENCE</scope>
    <source>
        <strain evidence="4">CCMP2712</strain>
    </source>
</reference>
<dbReference type="HOGENOM" id="CLU_2765756_0_0_1"/>
<feature type="non-terminal residue" evidence="2">
    <location>
        <position position="70"/>
    </location>
</feature>
<dbReference type="KEGG" id="gtt:GUITHDRAFT_152606"/>
<evidence type="ECO:0000313" key="3">
    <source>
        <dbReference type="EnsemblProtists" id="EKX45922"/>
    </source>
</evidence>
<dbReference type="Proteomes" id="UP000011087">
    <property type="component" value="Unassembled WGS sequence"/>
</dbReference>
<gene>
    <name evidence="2" type="ORF">GUITHDRAFT_152606</name>
</gene>
<evidence type="ECO:0000313" key="4">
    <source>
        <dbReference type="Proteomes" id="UP000011087"/>
    </source>
</evidence>
<protein>
    <submittedName>
        <fullName evidence="2 3">Uncharacterized protein</fullName>
    </submittedName>
</protein>
<accession>L1JC94</accession>
<proteinExistence type="predicted"/>
<organism evidence="2">
    <name type="scientific">Guillardia theta (strain CCMP2712)</name>
    <name type="common">Cryptophyte</name>
    <dbReference type="NCBI Taxonomy" id="905079"/>
    <lineage>
        <taxon>Eukaryota</taxon>
        <taxon>Cryptophyceae</taxon>
        <taxon>Pyrenomonadales</taxon>
        <taxon>Geminigeraceae</taxon>
        <taxon>Guillardia</taxon>
    </lineage>
</organism>
<evidence type="ECO:0000313" key="2">
    <source>
        <dbReference type="EMBL" id="EKX45922.1"/>
    </source>
</evidence>
<name>L1JC94_GUITC</name>
<feature type="compositionally biased region" description="Basic and acidic residues" evidence="1">
    <location>
        <begin position="57"/>
        <end position="70"/>
    </location>
</feature>
<feature type="compositionally biased region" description="Polar residues" evidence="1">
    <location>
        <begin position="45"/>
        <end position="56"/>
    </location>
</feature>
<dbReference type="PaxDb" id="55529-EKX45922"/>
<keyword evidence="4" id="KW-1185">Reference proteome</keyword>
<dbReference type="GeneID" id="17302436"/>
<reference evidence="2 4" key="1">
    <citation type="journal article" date="2012" name="Nature">
        <title>Algal genomes reveal evolutionary mosaicism and the fate of nucleomorphs.</title>
        <authorList>
            <consortium name="DOE Joint Genome Institute"/>
            <person name="Curtis B.A."/>
            <person name="Tanifuji G."/>
            <person name="Burki F."/>
            <person name="Gruber A."/>
            <person name="Irimia M."/>
            <person name="Maruyama S."/>
            <person name="Arias M.C."/>
            <person name="Ball S.G."/>
            <person name="Gile G.H."/>
            <person name="Hirakawa Y."/>
            <person name="Hopkins J.F."/>
            <person name="Kuo A."/>
            <person name="Rensing S.A."/>
            <person name="Schmutz J."/>
            <person name="Symeonidi A."/>
            <person name="Elias M."/>
            <person name="Eveleigh R.J."/>
            <person name="Herman E.K."/>
            <person name="Klute M.J."/>
            <person name="Nakayama T."/>
            <person name="Obornik M."/>
            <person name="Reyes-Prieto A."/>
            <person name="Armbrust E.V."/>
            <person name="Aves S.J."/>
            <person name="Beiko R.G."/>
            <person name="Coutinho P."/>
            <person name="Dacks J.B."/>
            <person name="Durnford D.G."/>
            <person name="Fast N.M."/>
            <person name="Green B.R."/>
            <person name="Grisdale C.J."/>
            <person name="Hempel F."/>
            <person name="Henrissat B."/>
            <person name="Hoppner M.P."/>
            <person name="Ishida K."/>
            <person name="Kim E."/>
            <person name="Koreny L."/>
            <person name="Kroth P.G."/>
            <person name="Liu Y."/>
            <person name="Malik S.B."/>
            <person name="Maier U.G."/>
            <person name="McRose D."/>
            <person name="Mock T."/>
            <person name="Neilson J.A."/>
            <person name="Onodera N.T."/>
            <person name="Poole A.M."/>
            <person name="Pritham E.J."/>
            <person name="Richards T.A."/>
            <person name="Rocap G."/>
            <person name="Roy S.W."/>
            <person name="Sarai C."/>
            <person name="Schaack S."/>
            <person name="Shirato S."/>
            <person name="Slamovits C.H."/>
            <person name="Spencer D.F."/>
            <person name="Suzuki S."/>
            <person name="Worden A.Z."/>
            <person name="Zauner S."/>
            <person name="Barry K."/>
            <person name="Bell C."/>
            <person name="Bharti A.K."/>
            <person name="Crow J.A."/>
            <person name="Grimwood J."/>
            <person name="Kramer R."/>
            <person name="Lindquist E."/>
            <person name="Lucas S."/>
            <person name="Salamov A."/>
            <person name="McFadden G.I."/>
            <person name="Lane C.E."/>
            <person name="Keeling P.J."/>
            <person name="Gray M.W."/>
            <person name="Grigoriev I.V."/>
            <person name="Archibald J.M."/>
        </authorList>
    </citation>
    <scope>NUCLEOTIDE SEQUENCE</scope>
    <source>
        <strain evidence="2 4">CCMP2712</strain>
    </source>
</reference>
<dbReference type="EnsemblProtists" id="EKX45922">
    <property type="protein sequence ID" value="EKX45922"/>
    <property type="gene ID" value="GUITHDRAFT_152606"/>
</dbReference>
<reference evidence="3" key="3">
    <citation type="submission" date="2016-03" db="UniProtKB">
        <authorList>
            <consortium name="EnsemblProtists"/>
        </authorList>
    </citation>
    <scope>IDENTIFICATION</scope>
</reference>
<dbReference type="EMBL" id="JH992997">
    <property type="protein sequence ID" value="EKX45922.1"/>
    <property type="molecule type" value="Genomic_DNA"/>
</dbReference>
<dbReference type="RefSeq" id="XP_005832902.1">
    <property type="nucleotide sequence ID" value="XM_005832845.1"/>
</dbReference>
<sequence length="70" mass="8059">MFQVVLKDQNAEGSKERISKFDEQMKEVVAKRKSSEELDVRGTRLPTNPSRNAQSNKLDELDQRIKAALR</sequence>
<feature type="compositionally biased region" description="Basic and acidic residues" evidence="1">
    <location>
        <begin position="30"/>
        <end position="42"/>
    </location>
</feature>